<feature type="transmembrane region" description="Helical" evidence="2">
    <location>
        <begin position="74"/>
        <end position="95"/>
    </location>
</feature>
<sequence>MNIDEKLQGWLKSHLTLEDVLPTQMPVYVNSMAYFFGTMTLSALMVVIGSGIIIAIFGPGWWHVSPTGHFFNSVHFWGVEVFYFGLVLHLLAKFFKAAWRDGRWRTWVIGLVTFAVTIFSGITGTLLQQNWDAQWNAVQGKDPMNALGLAWINAMDPGQLLTLHVALLPFLIVLFAAIHIGIVRSESPVRPIERSRKEEVR</sequence>
<evidence type="ECO:0000256" key="2">
    <source>
        <dbReference type="SAM" id="Phobius"/>
    </source>
</evidence>
<feature type="domain" description="Cytochrome b/b6 N-terminal region profile" evidence="3">
    <location>
        <begin position="7"/>
        <end position="192"/>
    </location>
</feature>
<dbReference type="Proteomes" id="UP000286806">
    <property type="component" value="Unassembled WGS sequence"/>
</dbReference>
<feature type="transmembrane region" description="Helical" evidence="2">
    <location>
        <begin position="33"/>
        <end position="62"/>
    </location>
</feature>
<dbReference type="OrthoDB" id="3823403at2"/>
<dbReference type="InterPro" id="IPR016174">
    <property type="entry name" value="Di-haem_cyt_TM"/>
</dbReference>
<gene>
    <name evidence="4" type="ORF">SFMTTN_1383</name>
</gene>
<dbReference type="RefSeq" id="WP_124704388.1">
    <property type="nucleotide sequence ID" value="NZ_BGOW01000013.1"/>
</dbReference>
<dbReference type="SUPFAM" id="SSF81342">
    <property type="entry name" value="Transmembrane di-heme cytochromes"/>
    <property type="match status" value="1"/>
</dbReference>
<dbReference type="GO" id="GO:0016491">
    <property type="term" value="F:oxidoreductase activity"/>
    <property type="evidence" value="ECO:0007669"/>
    <property type="project" value="InterPro"/>
</dbReference>
<dbReference type="GO" id="GO:0022904">
    <property type="term" value="P:respiratory electron transport chain"/>
    <property type="evidence" value="ECO:0007669"/>
    <property type="project" value="InterPro"/>
</dbReference>
<comment type="caution">
    <text evidence="4">The sequence shown here is derived from an EMBL/GenBank/DDBJ whole genome shotgun (WGS) entry which is preliminary data.</text>
</comment>
<dbReference type="EMBL" id="BGOW01000013">
    <property type="protein sequence ID" value="GBL45573.1"/>
    <property type="molecule type" value="Genomic_DNA"/>
</dbReference>
<dbReference type="Gene3D" id="1.20.810.10">
    <property type="entry name" value="Cytochrome Bc1 Complex, Chain C"/>
    <property type="match status" value="1"/>
</dbReference>
<keyword evidence="2" id="KW-0812">Transmembrane</keyword>
<dbReference type="InterPro" id="IPR005797">
    <property type="entry name" value="Cyt_b/b6_N"/>
</dbReference>
<feature type="transmembrane region" description="Helical" evidence="2">
    <location>
        <begin position="161"/>
        <end position="183"/>
    </location>
</feature>
<dbReference type="PROSITE" id="PS51002">
    <property type="entry name" value="CYTB_NTER"/>
    <property type="match status" value="1"/>
</dbReference>
<keyword evidence="5" id="KW-1185">Reference proteome</keyword>
<evidence type="ECO:0000313" key="5">
    <source>
        <dbReference type="Proteomes" id="UP000286806"/>
    </source>
</evidence>
<name>A0A401JD49_9PROT</name>
<evidence type="ECO:0000256" key="1">
    <source>
        <dbReference type="ARBA" id="ARBA00011649"/>
    </source>
</evidence>
<dbReference type="AlphaFoldDB" id="A0A401JD49"/>
<dbReference type="InterPro" id="IPR027387">
    <property type="entry name" value="Cytb/b6-like_sf"/>
</dbReference>
<keyword evidence="2" id="KW-0472">Membrane</keyword>
<organism evidence="4 5">
    <name type="scientific">Sulfuriferula multivorans</name>
    <dbReference type="NCBI Taxonomy" id="1559896"/>
    <lineage>
        <taxon>Bacteria</taxon>
        <taxon>Pseudomonadati</taxon>
        <taxon>Pseudomonadota</taxon>
        <taxon>Betaproteobacteria</taxon>
        <taxon>Nitrosomonadales</taxon>
        <taxon>Sulfuricellaceae</taxon>
        <taxon>Sulfuriferula</taxon>
    </lineage>
</organism>
<feature type="transmembrane region" description="Helical" evidence="2">
    <location>
        <begin position="107"/>
        <end position="127"/>
    </location>
</feature>
<dbReference type="GO" id="GO:0009055">
    <property type="term" value="F:electron transfer activity"/>
    <property type="evidence" value="ECO:0007669"/>
    <property type="project" value="InterPro"/>
</dbReference>
<dbReference type="Pfam" id="PF13631">
    <property type="entry name" value="Cytochrom_B_N_2"/>
    <property type="match status" value="1"/>
</dbReference>
<reference evidence="4 5" key="1">
    <citation type="journal article" date="2019" name="Front. Microbiol.">
        <title>Genomes of Neutrophilic Sulfur-Oxidizing Chemolithoautotrophs Representing 9 Proteobacterial Species From 8 Genera.</title>
        <authorList>
            <person name="Watanabe T."/>
            <person name="Kojima H."/>
            <person name="Umezawa K."/>
            <person name="Hori C."/>
            <person name="Takasuka T.E."/>
            <person name="Kato Y."/>
            <person name="Fukui M."/>
        </authorList>
    </citation>
    <scope>NUCLEOTIDE SEQUENCE [LARGE SCALE GENOMIC DNA]</scope>
    <source>
        <strain evidence="4 5">TTN</strain>
    </source>
</reference>
<keyword evidence="2" id="KW-1133">Transmembrane helix</keyword>
<accession>A0A401JD49</accession>
<dbReference type="GO" id="GO:0016020">
    <property type="term" value="C:membrane"/>
    <property type="evidence" value="ECO:0007669"/>
    <property type="project" value="InterPro"/>
</dbReference>
<evidence type="ECO:0000259" key="3">
    <source>
        <dbReference type="PROSITE" id="PS51002"/>
    </source>
</evidence>
<protein>
    <submittedName>
        <fullName evidence="4">Cytochrome B6</fullName>
    </submittedName>
</protein>
<comment type="subunit">
    <text evidence="1">The main subunits of complex b-c1 are: cytochrome b, cytochrome c1 and the Rieske protein.</text>
</comment>
<proteinExistence type="predicted"/>
<evidence type="ECO:0000313" key="4">
    <source>
        <dbReference type="EMBL" id="GBL45573.1"/>
    </source>
</evidence>